<reference evidence="1 2" key="1">
    <citation type="submission" date="2016-01" db="EMBL/GenBank/DDBJ databases">
        <authorList>
            <person name="Oliw E.H."/>
        </authorList>
    </citation>
    <scope>NUCLEOTIDE SEQUENCE [LARGE SCALE GENOMIC DNA]</scope>
    <source>
        <strain evidence="1 2">PSS_7772B</strain>
    </source>
</reference>
<proteinExistence type="predicted"/>
<dbReference type="PATRIC" id="fig|2702.100.peg.302"/>
<protein>
    <submittedName>
        <fullName evidence="1">Uncharacterized protein</fullName>
    </submittedName>
</protein>
<dbReference type="EMBL" id="LRQB01000011">
    <property type="protein sequence ID" value="KXA22408.1"/>
    <property type="molecule type" value="Genomic_DNA"/>
</dbReference>
<dbReference type="AlphaFoldDB" id="A0A133P1G6"/>
<evidence type="ECO:0000313" key="1">
    <source>
        <dbReference type="EMBL" id="KXA22408.1"/>
    </source>
</evidence>
<dbReference type="Proteomes" id="UP000070687">
    <property type="component" value="Unassembled WGS sequence"/>
</dbReference>
<accession>A0A133P1G6</accession>
<gene>
    <name evidence="1" type="ORF">HMPREF3208_00318</name>
</gene>
<comment type="caution">
    <text evidence="1">The sequence shown here is derived from an EMBL/GenBank/DDBJ whole genome shotgun (WGS) entry which is preliminary data.</text>
</comment>
<sequence>MGIITFDVVGACIFIQDASTAALTRKAHCAFRNSERGALE</sequence>
<organism evidence="1 2">
    <name type="scientific">Gardnerella vaginalis</name>
    <dbReference type="NCBI Taxonomy" id="2702"/>
    <lineage>
        <taxon>Bacteria</taxon>
        <taxon>Bacillati</taxon>
        <taxon>Actinomycetota</taxon>
        <taxon>Actinomycetes</taxon>
        <taxon>Bifidobacteriales</taxon>
        <taxon>Bifidobacteriaceae</taxon>
        <taxon>Gardnerella</taxon>
    </lineage>
</organism>
<evidence type="ECO:0000313" key="2">
    <source>
        <dbReference type="Proteomes" id="UP000070687"/>
    </source>
</evidence>
<name>A0A133P1G6_GARVA</name>